<dbReference type="EMBL" id="BARU01042566">
    <property type="protein sequence ID" value="GAH86333.1"/>
    <property type="molecule type" value="Genomic_DNA"/>
</dbReference>
<evidence type="ECO:0000259" key="1">
    <source>
        <dbReference type="Pfam" id="PF01408"/>
    </source>
</evidence>
<accession>X1KWF8</accession>
<dbReference type="PANTHER" id="PTHR43708">
    <property type="entry name" value="CONSERVED EXPRESSED OXIDOREDUCTASE (EUROFUNG)"/>
    <property type="match status" value="1"/>
</dbReference>
<protein>
    <recommendedName>
        <fullName evidence="1">Gfo/Idh/MocA-like oxidoreductase N-terminal domain-containing protein</fullName>
    </recommendedName>
</protein>
<dbReference type="InterPro" id="IPR051317">
    <property type="entry name" value="Gfo/Idh/MocA_oxidoreduct"/>
</dbReference>
<dbReference type="Pfam" id="PF01408">
    <property type="entry name" value="GFO_IDH_MocA"/>
    <property type="match status" value="1"/>
</dbReference>
<gene>
    <name evidence="2" type="ORF">S03H2_65379</name>
</gene>
<dbReference type="InterPro" id="IPR000683">
    <property type="entry name" value="Gfo/Idh/MocA-like_OxRdtase_N"/>
</dbReference>
<dbReference type="GO" id="GO:0000166">
    <property type="term" value="F:nucleotide binding"/>
    <property type="evidence" value="ECO:0007669"/>
    <property type="project" value="InterPro"/>
</dbReference>
<sequence length="83" mass="9409">MVNREDLDIVEILTPHHLHAPMTEYCAKAGVSGISVQKPMAHTITACESMIRICKDEGVTLKLYENFRFYPVYLKAKELLDNG</sequence>
<proteinExistence type="predicted"/>
<name>X1KWF8_9ZZZZ</name>
<evidence type="ECO:0000313" key="2">
    <source>
        <dbReference type="EMBL" id="GAH86333.1"/>
    </source>
</evidence>
<organism evidence="2">
    <name type="scientific">marine sediment metagenome</name>
    <dbReference type="NCBI Taxonomy" id="412755"/>
    <lineage>
        <taxon>unclassified sequences</taxon>
        <taxon>metagenomes</taxon>
        <taxon>ecological metagenomes</taxon>
    </lineage>
</organism>
<reference evidence="2" key="1">
    <citation type="journal article" date="2014" name="Front. Microbiol.">
        <title>High frequency of phylogenetically diverse reductive dehalogenase-homologous genes in deep subseafloor sedimentary metagenomes.</title>
        <authorList>
            <person name="Kawai M."/>
            <person name="Futagami T."/>
            <person name="Toyoda A."/>
            <person name="Takaki Y."/>
            <person name="Nishi S."/>
            <person name="Hori S."/>
            <person name="Arai W."/>
            <person name="Tsubouchi T."/>
            <person name="Morono Y."/>
            <person name="Uchiyama I."/>
            <person name="Ito T."/>
            <person name="Fujiyama A."/>
            <person name="Inagaki F."/>
            <person name="Takami H."/>
        </authorList>
    </citation>
    <scope>NUCLEOTIDE SEQUENCE</scope>
    <source>
        <strain evidence="2">Expedition CK06-06</strain>
    </source>
</reference>
<dbReference type="SUPFAM" id="SSF51735">
    <property type="entry name" value="NAD(P)-binding Rossmann-fold domains"/>
    <property type="match status" value="1"/>
</dbReference>
<feature type="non-terminal residue" evidence="2">
    <location>
        <position position="83"/>
    </location>
</feature>
<comment type="caution">
    <text evidence="2">The sequence shown here is derived from an EMBL/GenBank/DDBJ whole genome shotgun (WGS) entry which is preliminary data.</text>
</comment>
<dbReference type="AlphaFoldDB" id="X1KWF8"/>
<dbReference type="Gene3D" id="3.30.360.10">
    <property type="entry name" value="Dihydrodipicolinate Reductase, domain 2"/>
    <property type="match status" value="1"/>
</dbReference>
<dbReference type="InterPro" id="IPR036291">
    <property type="entry name" value="NAD(P)-bd_dom_sf"/>
</dbReference>
<dbReference type="Gene3D" id="3.40.50.720">
    <property type="entry name" value="NAD(P)-binding Rossmann-like Domain"/>
    <property type="match status" value="1"/>
</dbReference>
<feature type="domain" description="Gfo/Idh/MocA-like oxidoreductase N-terminal" evidence="1">
    <location>
        <begin position="1"/>
        <end position="62"/>
    </location>
</feature>
<dbReference type="PANTHER" id="PTHR43708:SF8">
    <property type="entry name" value="OXIDOREDUCTASE"/>
    <property type="match status" value="1"/>
</dbReference>